<name>A0ABR6MJ86_MICEC</name>
<dbReference type="Proteomes" id="UP000618986">
    <property type="component" value="Unassembled WGS sequence"/>
</dbReference>
<proteinExistence type="predicted"/>
<evidence type="ECO:0000313" key="1">
    <source>
        <dbReference type="EMBL" id="MBB5115423.1"/>
    </source>
</evidence>
<keyword evidence="2" id="KW-1185">Reference proteome</keyword>
<gene>
    <name evidence="1" type="ORF">FHU28_005262</name>
</gene>
<dbReference type="EMBL" id="JACHJC010000001">
    <property type="protein sequence ID" value="MBB5115423.1"/>
    <property type="molecule type" value="Genomic_DNA"/>
</dbReference>
<accession>A0ABR6MJ86</accession>
<evidence type="ECO:0000313" key="2">
    <source>
        <dbReference type="Proteomes" id="UP000618986"/>
    </source>
</evidence>
<comment type="caution">
    <text evidence="1">The sequence shown here is derived from an EMBL/GenBank/DDBJ whole genome shotgun (WGS) entry which is preliminary data.</text>
</comment>
<organism evidence="1 2">
    <name type="scientific">Micromonospora echinospora</name>
    <name type="common">Micromonospora purpurea</name>
    <dbReference type="NCBI Taxonomy" id="1877"/>
    <lineage>
        <taxon>Bacteria</taxon>
        <taxon>Bacillati</taxon>
        <taxon>Actinomycetota</taxon>
        <taxon>Actinomycetes</taxon>
        <taxon>Micromonosporales</taxon>
        <taxon>Micromonosporaceae</taxon>
        <taxon>Micromonospora</taxon>
    </lineage>
</organism>
<reference evidence="1 2" key="1">
    <citation type="submission" date="2020-08" db="EMBL/GenBank/DDBJ databases">
        <title>Sequencing the genomes of 1000 actinobacteria strains.</title>
        <authorList>
            <person name="Klenk H.-P."/>
        </authorList>
    </citation>
    <scope>NUCLEOTIDE SEQUENCE [LARGE SCALE GENOMIC DNA]</scope>
    <source>
        <strain evidence="1 2">DSM 43036</strain>
    </source>
</reference>
<sequence>MVTVVDLPAVVLFAVVRFAAGRVACCASAISVPFPGDVLPPSRKHGSPRRGPSRAV</sequence>
<protein>
    <submittedName>
        <fullName evidence="1">Uncharacterized protein</fullName>
    </submittedName>
</protein>